<evidence type="ECO:0000313" key="1">
    <source>
        <dbReference type="EMBL" id="AZU62478.1"/>
    </source>
</evidence>
<name>A0A3T0HZY0_9BACI</name>
<accession>A0A3T0HZY0</accession>
<dbReference type="AlphaFoldDB" id="A0A3T0HZY0"/>
<reference evidence="1 2" key="1">
    <citation type="submission" date="2017-07" db="EMBL/GenBank/DDBJ databases">
        <title>The complete genome sequence of Bacillus mesonae strain H20-5, an efficient strain improving plant abiotic stress resistance.</title>
        <authorList>
            <person name="Kim S.Y."/>
            <person name="Song H."/>
            <person name="Sang M.K."/>
            <person name="Weon H.-Y."/>
            <person name="Song J."/>
        </authorList>
    </citation>
    <scope>NUCLEOTIDE SEQUENCE [LARGE SCALE GENOMIC DNA]</scope>
    <source>
        <strain evidence="1 2">H20-5</strain>
    </source>
</reference>
<dbReference type="Proteomes" id="UP000282892">
    <property type="component" value="Chromosome"/>
</dbReference>
<proteinExistence type="predicted"/>
<sequence length="163" mass="19117">MYNFFNKAKLQKDDLKGIAKLIYQDVSNDSWDKENLTKRNLDFTIESVRYIDMYTKRLMDTEFGTEILGKHFDNLVLRIGAYVGEVIKSNVKQDFYWYDFDSVQNFSPNLIELHSVTKTQSVLYSKKKDKVILPLSVVSQLLKGNWSYSNLLTYVEETIKQNS</sequence>
<evidence type="ECO:0000313" key="2">
    <source>
        <dbReference type="Proteomes" id="UP000282892"/>
    </source>
</evidence>
<keyword evidence="2" id="KW-1185">Reference proteome</keyword>
<dbReference type="KEGG" id="nmk:CHR53_14990"/>
<dbReference type="RefSeq" id="WP_127487192.1">
    <property type="nucleotide sequence ID" value="NZ_CP022572.1"/>
</dbReference>
<protein>
    <submittedName>
        <fullName evidence="1">Uncharacterized protein</fullName>
    </submittedName>
</protein>
<gene>
    <name evidence="1" type="ORF">CHR53_14990</name>
</gene>
<dbReference type="OrthoDB" id="2453661at2"/>
<dbReference type="EMBL" id="CP022572">
    <property type="protein sequence ID" value="AZU62478.1"/>
    <property type="molecule type" value="Genomic_DNA"/>
</dbReference>
<organism evidence="1 2">
    <name type="scientific">Neobacillus mesonae</name>
    <dbReference type="NCBI Taxonomy" id="1193713"/>
    <lineage>
        <taxon>Bacteria</taxon>
        <taxon>Bacillati</taxon>
        <taxon>Bacillota</taxon>
        <taxon>Bacilli</taxon>
        <taxon>Bacillales</taxon>
        <taxon>Bacillaceae</taxon>
        <taxon>Neobacillus</taxon>
    </lineage>
</organism>